<name>A0ABV5AVJ3_9BACL</name>
<gene>
    <name evidence="1" type="ORF">ACE41H_15795</name>
</gene>
<dbReference type="RefSeq" id="WP_375356391.1">
    <property type="nucleotide sequence ID" value="NZ_JBHHMI010000014.1"/>
</dbReference>
<reference evidence="1 2" key="1">
    <citation type="submission" date="2024-09" db="EMBL/GenBank/DDBJ databases">
        <title>Paenibacillus zeirhizospherea sp. nov., isolated from surface of the maize (Zea mays) roots in a horticulture field, Hungary.</title>
        <authorList>
            <person name="Marton D."/>
            <person name="Farkas M."/>
            <person name="Bedics A."/>
            <person name="Toth E."/>
            <person name="Tancsics A."/>
            <person name="Boka K."/>
            <person name="Maroti G."/>
            <person name="Kriszt B."/>
            <person name="Cserhati M."/>
        </authorList>
    </citation>
    <scope>NUCLEOTIDE SEQUENCE [LARGE SCALE GENOMIC DNA]</scope>
    <source>
        <strain evidence="1 2">KCTC 33519</strain>
    </source>
</reference>
<dbReference type="Proteomes" id="UP001580346">
    <property type="component" value="Unassembled WGS sequence"/>
</dbReference>
<dbReference type="EMBL" id="JBHHMI010000014">
    <property type="protein sequence ID" value="MFB5268229.1"/>
    <property type="molecule type" value="Genomic_DNA"/>
</dbReference>
<keyword evidence="2" id="KW-1185">Reference proteome</keyword>
<evidence type="ECO:0000313" key="1">
    <source>
        <dbReference type="EMBL" id="MFB5268229.1"/>
    </source>
</evidence>
<protein>
    <submittedName>
        <fullName evidence="1">Uncharacterized protein</fullName>
    </submittedName>
</protein>
<accession>A0ABV5AVJ3</accession>
<evidence type="ECO:0000313" key="2">
    <source>
        <dbReference type="Proteomes" id="UP001580346"/>
    </source>
</evidence>
<sequence>MNHTGDLNFEPELRVQANVLEKEQLKSYYGCETFAVSLRPKVRAKSECICLELPGFYFGNGLVYDKVEKK</sequence>
<comment type="caution">
    <text evidence="1">The sequence shown here is derived from an EMBL/GenBank/DDBJ whole genome shotgun (WGS) entry which is preliminary data.</text>
</comment>
<proteinExistence type="predicted"/>
<organism evidence="1 2">
    <name type="scientific">Paenibacillus enshidis</name>
    <dbReference type="NCBI Taxonomy" id="1458439"/>
    <lineage>
        <taxon>Bacteria</taxon>
        <taxon>Bacillati</taxon>
        <taxon>Bacillota</taxon>
        <taxon>Bacilli</taxon>
        <taxon>Bacillales</taxon>
        <taxon>Paenibacillaceae</taxon>
        <taxon>Paenibacillus</taxon>
    </lineage>
</organism>